<name>A0A1I4PCM0_9GAMM</name>
<accession>A0A1I4PCM0</accession>
<evidence type="ECO:0000313" key="4">
    <source>
        <dbReference type="EMBL" id="SFM25256.1"/>
    </source>
</evidence>
<dbReference type="Proteomes" id="UP000198519">
    <property type="component" value="Unassembled WGS sequence"/>
</dbReference>
<dbReference type="PIRSF" id="PIRSF002867">
    <property type="entry name" value="CheV"/>
    <property type="match status" value="1"/>
</dbReference>
<proteinExistence type="predicted"/>
<dbReference type="Gene3D" id="2.40.50.180">
    <property type="entry name" value="CheA-289, Domain 4"/>
    <property type="match status" value="1"/>
</dbReference>
<gene>
    <name evidence="4" type="ORF">SAMN04487963_1924</name>
</gene>
<feature type="domain" description="CheW-like" evidence="3">
    <location>
        <begin position="19"/>
        <end position="160"/>
    </location>
</feature>
<reference evidence="5" key="1">
    <citation type="submission" date="2016-10" db="EMBL/GenBank/DDBJ databases">
        <authorList>
            <person name="Varghese N."/>
            <person name="Submissions S."/>
        </authorList>
    </citation>
    <scope>NUCLEOTIDE SEQUENCE [LARGE SCALE GENOMIC DNA]</scope>
    <source>
        <strain evidence="5">CGMCC 1.7061</strain>
    </source>
</reference>
<dbReference type="SUPFAM" id="SSF50341">
    <property type="entry name" value="CheW-like"/>
    <property type="match status" value="1"/>
</dbReference>
<dbReference type="AlphaFoldDB" id="A0A1I4PCM0"/>
<dbReference type="EMBL" id="FOUE01000002">
    <property type="protein sequence ID" value="SFM25256.1"/>
    <property type="molecule type" value="Genomic_DNA"/>
</dbReference>
<evidence type="ECO:0000313" key="5">
    <source>
        <dbReference type="Proteomes" id="UP000198519"/>
    </source>
</evidence>
<evidence type="ECO:0000256" key="1">
    <source>
        <dbReference type="PROSITE-ProRule" id="PRU00169"/>
    </source>
</evidence>
<dbReference type="Pfam" id="PF00072">
    <property type="entry name" value="Response_reg"/>
    <property type="match status" value="1"/>
</dbReference>
<feature type="modified residue" description="4-aspartylphosphate" evidence="1">
    <location>
        <position position="240"/>
    </location>
</feature>
<dbReference type="PROSITE" id="PS50110">
    <property type="entry name" value="RESPONSE_REGULATORY"/>
    <property type="match status" value="1"/>
</dbReference>
<dbReference type="GO" id="GO:0006935">
    <property type="term" value="P:chemotaxis"/>
    <property type="evidence" value="ECO:0007669"/>
    <property type="project" value="InterPro"/>
</dbReference>
<feature type="domain" description="Response regulatory" evidence="2">
    <location>
        <begin position="182"/>
        <end position="307"/>
    </location>
</feature>
<dbReference type="OrthoDB" id="9806105at2"/>
<dbReference type="GO" id="GO:0000160">
    <property type="term" value="P:phosphorelay signal transduction system"/>
    <property type="evidence" value="ECO:0007669"/>
    <property type="project" value="InterPro"/>
</dbReference>
<evidence type="ECO:0000259" key="2">
    <source>
        <dbReference type="PROSITE" id="PS50110"/>
    </source>
</evidence>
<dbReference type="SUPFAM" id="SSF52172">
    <property type="entry name" value="CheY-like"/>
    <property type="match status" value="1"/>
</dbReference>
<organism evidence="4 5">
    <name type="scientific">Marinobacter zhejiangensis</name>
    <dbReference type="NCBI Taxonomy" id="488535"/>
    <lineage>
        <taxon>Bacteria</taxon>
        <taxon>Pseudomonadati</taxon>
        <taxon>Pseudomonadota</taxon>
        <taxon>Gammaproteobacteria</taxon>
        <taxon>Pseudomonadales</taxon>
        <taxon>Marinobacteraceae</taxon>
        <taxon>Marinobacter</taxon>
    </lineage>
</organism>
<dbReference type="InterPro" id="IPR024181">
    <property type="entry name" value="Chemotax_regulator_CheV"/>
</dbReference>
<dbReference type="InterPro" id="IPR002545">
    <property type="entry name" value="CheW-lke_dom"/>
</dbReference>
<dbReference type="SMART" id="SM00260">
    <property type="entry name" value="CheW"/>
    <property type="match status" value="1"/>
</dbReference>
<sequence length="309" mass="34309">MAGVLDSVNQRTQLVGQNRLELLLFRLRGRQVYGINVFKVKEVLQCPKMSSIPNSQPVVRGVAHIRGETIPIIDLGMAIRLPGIPAEDLSKSFVIITEYNRKTQGFLVAGVDRIINMNWEEILPPPKGAGREVYLTAVTKLDDKLIEIIDVEKVLAEVSPLKEDVDEEVLSKNTKDRSTILPVLVVDDSSVARRQIERCVAAIGLDVITKNDGKQALEYLREITADGSRASDHLSLVISDVEMPEMDGYTLVTHCKGDPALCDLYIMLHTSLSGVFNQAMVQKVGANDFMAKFIPDELAERVMDVIDRQ</sequence>
<dbReference type="Pfam" id="PF01584">
    <property type="entry name" value="CheW"/>
    <property type="match status" value="1"/>
</dbReference>
<dbReference type="PROSITE" id="PS50851">
    <property type="entry name" value="CHEW"/>
    <property type="match status" value="1"/>
</dbReference>
<dbReference type="InterPro" id="IPR011006">
    <property type="entry name" value="CheY-like_superfamily"/>
</dbReference>
<dbReference type="CDD" id="cd19924">
    <property type="entry name" value="REC_CheV-like"/>
    <property type="match status" value="1"/>
</dbReference>
<dbReference type="SMART" id="SM00448">
    <property type="entry name" value="REC"/>
    <property type="match status" value="1"/>
</dbReference>
<dbReference type="Gene3D" id="3.40.50.2300">
    <property type="match status" value="1"/>
</dbReference>
<keyword evidence="1" id="KW-0597">Phosphoprotein</keyword>
<protein>
    <submittedName>
        <fullName evidence="4">Two-component system, chemotaxis family, response regulator CheV</fullName>
    </submittedName>
</protein>
<keyword evidence="5" id="KW-1185">Reference proteome</keyword>
<dbReference type="PANTHER" id="PTHR47233:SF3">
    <property type="entry name" value="CHEMOTAXIS PROTEIN CHEV"/>
    <property type="match status" value="1"/>
</dbReference>
<dbReference type="STRING" id="488535.SAMN04487963_1924"/>
<dbReference type="InterPro" id="IPR036061">
    <property type="entry name" value="CheW-like_dom_sf"/>
</dbReference>
<dbReference type="RefSeq" id="WP_092021900.1">
    <property type="nucleotide sequence ID" value="NZ_FOUE01000002.1"/>
</dbReference>
<dbReference type="PANTHER" id="PTHR47233">
    <property type="entry name" value="CHEMOTAXIS PROTEIN CHEV"/>
    <property type="match status" value="1"/>
</dbReference>
<dbReference type="Gene3D" id="2.30.30.40">
    <property type="entry name" value="SH3 Domains"/>
    <property type="match status" value="1"/>
</dbReference>
<evidence type="ECO:0000259" key="3">
    <source>
        <dbReference type="PROSITE" id="PS50851"/>
    </source>
</evidence>
<dbReference type="InterPro" id="IPR001789">
    <property type="entry name" value="Sig_transdc_resp-reg_receiver"/>
</dbReference>